<evidence type="ECO:0000259" key="11">
    <source>
        <dbReference type="Pfam" id="PF13878"/>
    </source>
</evidence>
<evidence type="ECO:0000256" key="6">
    <source>
        <dbReference type="ARBA" id="ARBA00022833"/>
    </source>
</evidence>
<feature type="compositionally biased region" description="Polar residues" evidence="10">
    <location>
        <begin position="1"/>
        <end position="14"/>
    </location>
</feature>
<dbReference type="InterPro" id="IPR028009">
    <property type="entry name" value="ESCO_Acetyltransf_dom"/>
</dbReference>
<feature type="compositionally biased region" description="Basic and acidic residues" evidence="10">
    <location>
        <begin position="18"/>
        <end position="30"/>
    </location>
</feature>
<dbReference type="InterPro" id="IPR016181">
    <property type="entry name" value="Acyl_CoA_acyltransferase"/>
</dbReference>
<keyword evidence="4" id="KW-0479">Metal-binding</keyword>
<dbReference type="PANTHER" id="PTHR45884:SF2">
    <property type="entry name" value="N-ACETYLTRANSFERASE ECO"/>
    <property type="match status" value="1"/>
</dbReference>
<evidence type="ECO:0000256" key="5">
    <source>
        <dbReference type="ARBA" id="ARBA00022771"/>
    </source>
</evidence>
<dbReference type="GO" id="GO:0005634">
    <property type="term" value="C:nucleus"/>
    <property type="evidence" value="ECO:0007669"/>
    <property type="project" value="UniProtKB-SubCell"/>
</dbReference>
<dbReference type="GO" id="GO:0008270">
    <property type="term" value="F:zinc ion binding"/>
    <property type="evidence" value="ECO:0007669"/>
    <property type="project" value="UniProtKB-KW"/>
</dbReference>
<evidence type="ECO:0000256" key="8">
    <source>
        <dbReference type="ARBA" id="ARBA00023306"/>
    </source>
</evidence>
<protein>
    <submittedName>
        <fullName evidence="13">Protein CHROMOSOME TRANSMISSION FIDELITY 7</fullName>
    </submittedName>
</protein>
<dbReference type="GO" id="GO:0007064">
    <property type="term" value="P:mitotic sister chromatid cohesion"/>
    <property type="evidence" value="ECO:0007669"/>
    <property type="project" value="TreeGrafter"/>
</dbReference>
<keyword evidence="5" id="KW-0863">Zinc-finger</keyword>
<keyword evidence="7" id="KW-0539">Nucleus</keyword>
<evidence type="ECO:0000256" key="10">
    <source>
        <dbReference type="SAM" id="MobiDB-lite"/>
    </source>
</evidence>
<feature type="region of interest" description="Disordered" evidence="10">
    <location>
        <begin position="1"/>
        <end position="45"/>
    </location>
</feature>
<evidence type="ECO:0000259" key="12">
    <source>
        <dbReference type="Pfam" id="PF13880"/>
    </source>
</evidence>
<feature type="region of interest" description="Disordered" evidence="10">
    <location>
        <begin position="76"/>
        <end position="114"/>
    </location>
</feature>
<keyword evidence="9" id="KW-0012">Acyltransferase</keyword>
<name>A0AAQ3KJL0_9LILI</name>
<feature type="compositionally biased region" description="Low complexity" evidence="10">
    <location>
        <begin position="82"/>
        <end position="91"/>
    </location>
</feature>
<proteinExistence type="inferred from homology"/>
<keyword evidence="3" id="KW-0808">Transferase</keyword>
<dbReference type="Proteomes" id="UP001327560">
    <property type="component" value="Chromosome 5"/>
</dbReference>
<sequence>MGRQRWQGTSSYKQQQKRKAESQRNKDKYPGRVPENGWSNKASEGWLDTTRAGARTYAKLTSPLLEMQQSKISAFFKPLPSDPRSSSPSQSDRGDGKKRDRGESEAKVLTTSSSSKILNKKRSYAQYHLDLGQSDFLLHSCSVCGMMYSCGDEGDEKLHKAFHKNYYEGIQYKGWRDERVVLSLDGDRVLMVADCDPPAHKRKVKEVLKIIEKELGFSEGHLLNKLCKVYLFISGHRIVGCLVAEPIRAALRVIANSDKKSDLSYVKSHKLAQNLESQCPNLQFGGFSFKRDFARRNDSMNRSFDQCQSGAILCDEESVPAICGFRAIWVVPSQRRKGIASKLLDAARKSFCPGEILEHSQCAFSSPTSSGRALASSYCNNNAFLIYRENDVEF</sequence>
<evidence type="ECO:0000256" key="1">
    <source>
        <dbReference type="ARBA" id="ARBA00004123"/>
    </source>
</evidence>
<evidence type="ECO:0000256" key="9">
    <source>
        <dbReference type="ARBA" id="ARBA00023315"/>
    </source>
</evidence>
<dbReference type="AlphaFoldDB" id="A0AAQ3KJL0"/>
<dbReference type="Pfam" id="PF13880">
    <property type="entry name" value="Acetyltransf_13"/>
    <property type="match status" value="1"/>
</dbReference>
<evidence type="ECO:0000256" key="3">
    <source>
        <dbReference type="ARBA" id="ARBA00022679"/>
    </source>
</evidence>
<dbReference type="CDD" id="cd04301">
    <property type="entry name" value="NAT_SF"/>
    <property type="match status" value="1"/>
</dbReference>
<gene>
    <name evidence="13" type="ORF">Cni_G17865</name>
</gene>
<comment type="similarity">
    <text evidence="2">Belongs to the acetyltransferase family. ECO subfamily.</text>
</comment>
<comment type="subcellular location">
    <subcellularLocation>
        <location evidence="1">Nucleus</location>
    </subcellularLocation>
</comment>
<evidence type="ECO:0000256" key="7">
    <source>
        <dbReference type="ARBA" id="ARBA00023242"/>
    </source>
</evidence>
<evidence type="ECO:0000313" key="13">
    <source>
        <dbReference type="EMBL" id="WOL09112.1"/>
    </source>
</evidence>
<dbReference type="InterPro" id="IPR028005">
    <property type="entry name" value="AcTrfase_ESCO_Znf_dom"/>
</dbReference>
<keyword evidence="14" id="KW-1185">Reference proteome</keyword>
<feature type="domain" description="N-acetyltransferase ESCO acetyl-transferase" evidence="12">
    <location>
        <begin position="319"/>
        <end position="387"/>
    </location>
</feature>
<dbReference type="GO" id="GO:0000785">
    <property type="term" value="C:chromatin"/>
    <property type="evidence" value="ECO:0007669"/>
    <property type="project" value="TreeGrafter"/>
</dbReference>
<accession>A0AAQ3KJL0</accession>
<feature type="compositionally biased region" description="Basic and acidic residues" evidence="10">
    <location>
        <begin position="92"/>
        <end position="106"/>
    </location>
</feature>
<dbReference type="PANTHER" id="PTHR45884">
    <property type="entry name" value="N-ACETYLTRANSFERASE ECO"/>
    <property type="match status" value="1"/>
</dbReference>
<dbReference type="Pfam" id="PF13878">
    <property type="entry name" value="zf-C2H2_3"/>
    <property type="match status" value="1"/>
</dbReference>
<dbReference type="EMBL" id="CP136894">
    <property type="protein sequence ID" value="WOL09112.1"/>
    <property type="molecule type" value="Genomic_DNA"/>
</dbReference>
<evidence type="ECO:0000313" key="14">
    <source>
        <dbReference type="Proteomes" id="UP001327560"/>
    </source>
</evidence>
<keyword evidence="8" id="KW-0131">Cell cycle</keyword>
<dbReference type="GO" id="GO:0061733">
    <property type="term" value="F:protein-lysine-acetyltransferase activity"/>
    <property type="evidence" value="ECO:0007669"/>
    <property type="project" value="TreeGrafter"/>
</dbReference>
<evidence type="ECO:0000256" key="2">
    <source>
        <dbReference type="ARBA" id="ARBA00005816"/>
    </source>
</evidence>
<feature type="domain" description="N-acetyltransferase ESCO zinc-finger" evidence="11">
    <location>
        <begin position="126"/>
        <end position="165"/>
    </location>
</feature>
<reference evidence="13 14" key="1">
    <citation type="submission" date="2023-10" db="EMBL/GenBank/DDBJ databases">
        <title>Chromosome-scale genome assembly provides insights into flower coloration mechanisms of Canna indica.</title>
        <authorList>
            <person name="Li C."/>
        </authorList>
    </citation>
    <scope>NUCLEOTIDE SEQUENCE [LARGE SCALE GENOMIC DNA]</scope>
    <source>
        <tissue evidence="13">Flower</tissue>
    </source>
</reference>
<keyword evidence="6" id="KW-0862">Zinc</keyword>
<organism evidence="13 14">
    <name type="scientific">Canna indica</name>
    <name type="common">Indian-shot</name>
    <dbReference type="NCBI Taxonomy" id="4628"/>
    <lineage>
        <taxon>Eukaryota</taxon>
        <taxon>Viridiplantae</taxon>
        <taxon>Streptophyta</taxon>
        <taxon>Embryophyta</taxon>
        <taxon>Tracheophyta</taxon>
        <taxon>Spermatophyta</taxon>
        <taxon>Magnoliopsida</taxon>
        <taxon>Liliopsida</taxon>
        <taxon>Zingiberales</taxon>
        <taxon>Cannaceae</taxon>
        <taxon>Canna</taxon>
    </lineage>
</organism>
<evidence type="ECO:0000256" key="4">
    <source>
        <dbReference type="ARBA" id="ARBA00022723"/>
    </source>
</evidence>
<dbReference type="SUPFAM" id="SSF55729">
    <property type="entry name" value="Acyl-CoA N-acyltransferases (Nat)"/>
    <property type="match status" value="1"/>
</dbReference>